<protein>
    <submittedName>
        <fullName evidence="2">Uncharacterized protein</fullName>
    </submittedName>
</protein>
<dbReference type="Proteomes" id="UP000537130">
    <property type="component" value="Unassembled WGS sequence"/>
</dbReference>
<dbReference type="EMBL" id="JACHWY010000002">
    <property type="protein sequence ID" value="MBB3047569.1"/>
    <property type="molecule type" value="Genomic_DNA"/>
</dbReference>
<sequence>MNPTTSTYASDIAENTAKFSVLSILVTGFIYCIALLV</sequence>
<keyword evidence="1" id="KW-1133">Transmembrane helix</keyword>
<gene>
    <name evidence="2" type="ORF">FHR99_001835</name>
</gene>
<evidence type="ECO:0000256" key="1">
    <source>
        <dbReference type="SAM" id="Phobius"/>
    </source>
</evidence>
<dbReference type="AlphaFoldDB" id="A0A7W4Z5K2"/>
<name>A0A7W4Z5K2_9GAMM</name>
<comment type="caution">
    <text evidence="2">The sequence shown here is derived from an EMBL/GenBank/DDBJ whole genome shotgun (WGS) entry which is preliminary data.</text>
</comment>
<keyword evidence="3" id="KW-1185">Reference proteome</keyword>
<keyword evidence="1" id="KW-0812">Transmembrane</keyword>
<evidence type="ECO:0000313" key="2">
    <source>
        <dbReference type="EMBL" id="MBB3047569.1"/>
    </source>
</evidence>
<reference evidence="2 3" key="1">
    <citation type="submission" date="2020-08" db="EMBL/GenBank/DDBJ databases">
        <title>Genomic Encyclopedia of Type Strains, Phase III (KMG-III): the genomes of soil and plant-associated and newly described type strains.</title>
        <authorList>
            <person name="Whitman W."/>
        </authorList>
    </citation>
    <scope>NUCLEOTIDE SEQUENCE [LARGE SCALE GENOMIC DNA]</scope>
    <source>
        <strain evidence="2 3">CECT 8654</strain>
    </source>
</reference>
<evidence type="ECO:0000313" key="3">
    <source>
        <dbReference type="Proteomes" id="UP000537130"/>
    </source>
</evidence>
<feature type="transmembrane region" description="Helical" evidence="1">
    <location>
        <begin position="20"/>
        <end position="36"/>
    </location>
</feature>
<organism evidence="2 3">
    <name type="scientific">Litorivivens lipolytica</name>
    <dbReference type="NCBI Taxonomy" id="1524264"/>
    <lineage>
        <taxon>Bacteria</taxon>
        <taxon>Pseudomonadati</taxon>
        <taxon>Pseudomonadota</taxon>
        <taxon>Gammaproteobacteria</taxon>
        <taxon>Litorivivens</taxon>
    </lineage>
</organism>
<accession>A0A7W4Z5K2</accession>
<keyword evidence="1" id="KW-0472">Membrane</keyword>
<proteinExistence type="predicted"/>